<dbReference type="RefSeq" id="WP_204519675.1">
    <property type="nucleotide sequence ID" value="NZ_BAABIN010000034.1"/>
</dbReference>
<reference evidence="2" key="1">
    <citation type="submission" date="2021-01" db="EMBL/GenBank/DDBJ databases">
        <title>Genomic Encyclopedia of Type Strains, Phase IV (KMG-IV): sequencing the most valuable type-strain genomes for metagenomic binning, comparative biology and taxonomic classification.</title>
        <authorList>
            <person name="Goeker M."/>
        </authorList>
    </citation>
    <scope>NUCLEOTIDE SEQUENCE</scope>
    <source>
        <strain evidence="2">DSM 25523</strain>
    </source>
</reference>
<organism evidence="2 3">
    <name type="scientific">Brevibacillus fulvus</name>
    <dbReference type="NCBI Taxonomy" id="1125967"/>
    <lineage>
        <taxon>Bacteria</taxon>
        <taxon>Bacillati</taxon>
        <taxon>Bacillota</taxon>
        <taxon>Bacilli</taxon>
        <taxon>Bacillales</taxon>
        <taxon>Paenibacillaceae</taxon>
        <taxon>Brevibacillus</taxon>
    </lineage>
</organism>
<accession>A0A938Y6A1</accession>
<keyword evidence="3" id="KW-1185">Reference proteome</keyword>
<dbReference type="AlphaFoldDB" id="A0A938Y6A1"/>
<dbReference type="EMBL" id="JAFBEB010000018">
    <property type="protein sequence ID" value="MBM7592030.1"/>
    <property type="molecule type" value="Genomic_DNA"/>
</dbReference>
<keyword evidence="1" id="KW-0812">Transmembrane</keyword>
<evidence type="ECO:0000313" key="3">
    <source>
        <dbReference type="Proteomes" id="UP000717624"/>
    </source>
</evidence>
<keyword evidence="1" id="KW-1133">Transmembrane helix</keyword>
<feature type="transmembrane region" description="Helical" evidence="1">
    <location>
        <begin position="12"/>
        <end position="29"/>
    </location>
</feature>
<sequence>MSGGNSYLQEGELVLIVLILTFVGTIWYAKRAAKKRKNE</sequence>
<evidence type="ECO:0000256" key="1">
    <source>
        <dbReference type="SAM" id="Phobius"/>
    </source>
</evidence>
<comment type="caution">
    <text evidence="2">The sequence shown here is derived from an EMBL/GenBank/DDBJ whole genome shotgun (WGS) entry which is preliminary data.</text>
</comment>
<name>A0A938Y6A1_9BACL</name>
<proteinExistence type="predicted"/>
<protein>
    <submittedName>
        <fullName evidence="2">Cbb3-type cytochrome oxidase subunit 3</fullName>
    </submittedName>
</protein>
<gene>
    <name evidence="2" type="ORF">JOD01_003682</name>
</gene>
<evidence type="ECO:0000313" key="2">
    <source>
        <dbReference type="EMBL" id="MBM7592030.1"/>
    </source>
</evidence>
<keyword evidence="1" id="KW-0472">Membrane</keyword>
<dbReference type="Proteomes" id="UP000717624">
    <property type="component" value="Unassembled WGS sequence"/>
</dbReference>